<dbReference type="GO" id="GO:0002040">
    <property type="term" value="P:sprouting angiogenesis"/>
    <property type="evidence" value="ECO:0007669"/>
    <property type="project" value="TreeGrafter"/>
</dbReference>
<evidence type="ECO:0000256" key="2">
    <source>
        <dbReference type="ARBA" id="ARBA00023157"/>
    </source>
</evidence>
<evidence type="ECO:0000313" key="7">
    <source>
        <dbReference type="Proteomes" id="UP000472271"/>
    </source>
</evidence>
<dbReference type="GO" id="GO:0008083">
    <property type="term" value="F:growth factor activity"/>
    <property type="evidence" value="ECO:0007669"/>
    <property type="project" value="UniProtKB-KW"/>
</dbReference>
<accession>A0A673BMD6</accession>
<dbReference type="GO" id="GO:0045766">
    <property type="term" value="P:positive regulation of angiogenesis"/>
    <property type="evidence" value="ECO:0007669"/>
    <property type="project" value="TreeGrafter"/>
</dbReference>
<dbReference type="GO" id="GO:0005172">
    <property type="term" value="F:vascular endothelial growth factor receptor binding"/>
    <property type="evidence" value="ECO:0007669"/>
    <property type="project" value="TreeGrafter"/>
</dbReference>
<dbReference type="InterPro" id="IPR050507">
    <property type="entry name" value="PDGF/VEGF_growth_factor"/>
</dbReference>
<feature type="compositionally biased region" description="Basic and acidic residues" evidence="4">
    <location>
        <begin position="112"/>
        <end position="121"/>
    </location>
</feature>
<dbReference type="Pfam" id="PF00341">
    <property type="entry name" value="PDGF"/>
    <property type="match status" value="1"/>
</dbReference>
<dbReference type="InterPro" id="IPR000072">
    <property type="entry name" value="PDGF/VEGF_dom"/>
</dbReference>
<reference evidence="6" key="3">
    <citation type="submission" date="2025-09" db="UniProtKB">
        <authorList>
            <consortium name="Ensembl"/>
        </authorList>
    </citation>
    <scope>IDENTIFICATION</scope>
</reference>
<keyword evidence="1 3" id="KW-0339">Growth factor</keyword>
<reference evidence="6" key="1">
    <citation type="submission" date="2019-06" db="EMBL/GenBank/DDBJ databases">
        <authorList>
            <consortium name="Wellcome Sanger Institute Data Sharing"/>
        </authorList>
    </citation>
    <scope>NUCLEOTIDE SEQUENCE [LARGE SCALE GENOMIC DNA]</scope>
</reference>
<gene>
    <name evidence="6" type="primary">LOC115415285</name>
</gene>
<dbReference type="PANTHER" id="PTHR12025">
    <property type="entry name" value="VASCULAR ENDOTHELIAL GROWTH FACTOR"/>
    <property type="match status" value="1"/>
</dbReference>
<dbReference type="AlphaFoldDB" id="A0A673BMD6"/>
<dbReference type="SUPFAM" id="SSF57501">
    <property type="entry name" value="Cystine-knot cytokines"/>
    <property type="match status" value="1"/>
</dbReference>
<dbReference type="InParanoid" id="A0A673BMD6"/>
<protein>
    <recommendedName>
        <fullName evidence="5">Platelet-derived growth factor (PDGF) family profile domain-containing protein</fullName>
    </recommendedName>
</protein>
<dbReference type="GO" id="GO:0050930">
    <property type="term" value="P:induction of positive chemotaxis"/>
    <property type="evidence" value="ECO:0007669"/>
    <property type="project" value="TreeGrafter"/>
</dbReference>
<evidence type="ECO:0000256" key="3">
    <source>
        <dbReference type="RuleBase" id="RU003818"/>
    </source>
</evidence>
<dbReference type="Proteomes" id="UP000472271">
    <property type="component" value="Chromosome 24"/>
</dbReference>
<evidence type="ECO:0000256" key="1">
    <source>
        <dbReference type="ARBA" id="ARBA00023030"/>
    </source>
</evidence>
<evidence type="ECO:0000256" key="4">
    <source>
        <dbReference type="SAM" id="MobiDB-lite"/>
    </source>
</evidence>
<dbReference type="PROSITE" id="PS50278">
    <property type="entry name" value="PDGF_2"/>
    <property type="match status" value="1"/>
</dbReference>
<proteinExistence type="inferred from homology"/>
<dbReference type="GO" id="GO:0005615">
    <property type="term" value="C:extracellular space"/>
    <property type="evidence" value="ECO:0007669"/>
    <property type="project" value="TreeGrafter"/>
</dbReference>
<dbReference type="SMART" id="SM00141">
    <property type="entry name" value="PDGF"/>
    <property type="match status" value="1"/>
</dbReference>
<dbReference type="PANTHER" id="PTHR12025:SF15">
    <property type="entry name" value="VASCULAR ENDOTHELIAL GROWTH FACTOR C-LIKE ISOFORM X1"/>
    <property type="match status" value="1"/>
</dbReference>
<evidence type="ECO:0000313" key="6">
    <source>
        <dbReference type="Ensembl" id="ENSSORP00005042399.1"/>
    </source>
</evidence>
<name>A0A673BMD6_9TELE</name>
<reference evidence="6" key="2">
    <citation type="submission" date="2025-08" db="UniProtKB">
        <authorList>
            <consortium name="Ensembl"/>
        </authorList>
    </citation>
    <scope>IDENTIFICATION</scope>
</reference>
<sequence>MVPAQISQPPEKEKSRVIPLIEVMEGSNCQPMKQLVDVEQEFPEEVRYIYIPACVPLWRCSGCCMDDSLECHPALERNVTLQVMHREIFPRIYSQSVELTFVQHHKCECRPGQKRLNDKSSSESIKTRPRRRKHKKTANGCVK</sequence>
<keyword evidence="7" id="KW-1185">Reference proteome</keyword>
<evidence type="ECO:0000259" key="5">
    <source>
        <dbReference type="PROSITE" id="PS50278"/>
    </source>
</evidence>
<dbReference type="GO" id="GO:0042056">
    <property type="term" value="F:chemoattractant activity"/>
    <property type="evidence" value="ECO:0007669"/>
    <property type="project" value="TreeGrafter"/>
</dbReference>
<dbReference type="GO" id="GO:0060754">
    <property type="term" value="P:positive regulation of mast cell chemotaxis"/>
    <property type="evidence" value="ECO:0007669"/>
    <property type="project" value="TreeGrafter"/>
</dbReference>
<comment type="similarity">
    <text evidence="3">Belongs to the PDGF/VEGF growth factor family.</text>
</comment>
<keyword evidence="2" id="KW-1015">Disulfide bond</keyword>
<dbReference type="GO" id="GO:0001938">
    <property type="term" value="P:positive regulation of endothelial cell proliferation"/>
    <property type="evidence" value="ECO:0007669"/>
    <property type="project" value="TreeGrafter"/>
</dbReference>
<feature type="domain" description="Platelet-derived growth factor (PDGF) family profile" evidence="5">
    <location>
        <begin position="16"/>
        <end position="114"/>
    </location>
</feature>
<feature type="compositionally biased region" description="Basic residues" evidence="4">
    <location>
        <begin position="127"/>
        <end position="137"/>
    </location>
</feature>
<dbReference type="Ensembl" id="ENSSORT00005043477.1">
    <property type="protein sequence ID" value="ENSSORP00005042399.1"/>
    <property type="gene ID" value="ENSSORG00005019656.1"/>
</dbReference>
<dbReference type="Gene3D" id="2.10.90.10">
    <property type="entry name" value="Cystine-knot cytokines"/>
    <property type="match status" value="1"/>
</dbReference>
<dbReference type="GO" id="GO:0038084">
    <property type="term" value="P:vascular endothelial growth factor signaling pathway"/>
    <property type="evidence" value="ECO:0007669"/>
    <property type="project" value="TreeGrafter"/>
</dbReference>
<dbReference type="GO" id="GO:0001666">
    <property type="term" value="P:response to hypoxia"/>
    <property type="evidence" value="ECO:0007669"/>
    <property type="project" value="TreeGrafter"/>
</dbReference>
<organism evidence="6 7">
    <name type="scientific">Sphaeramia orbicularis</name>
    <name type="common">orbiculate cardinalfish</name>
    <dbReference type="NCBI Taxonomy" id="375764"/>
    <lineage>
        <taxon>Eukaryota</taxon>
        <taxon>Metazoa</taxon>
        <taxon>Chordata</taxon>
        <taxon>Craniata</taxon>
        <taxon>Vertebrata</taxon>
        <taxon>Euteleostomi</taxon>
        <taxon>Actinopterygii</taxon>
        <taxon>Neopterygii</taxon>
        <taxon>Teleostei</taxon>
        <taxon>Neoteleostei</taxon>
        <taxon>Acanthomorphata</taxon>
        <taxon>Gobiaria</taxon>
        <taxon>Kurtiformes</taxon>
        <taxon>Apogonoidei</taxon>
        <taxon>Apogonidae</taxon>
        <taxon>Apogoninae</taxon>
        <taxon>Sphaeramia</taxon>
    </lineage>
</organism>
<dbReference type="GO" id="GO:0016020">
    <property type="term" value="C:membrane"/>
    <property type="evidence" value="ECO:0007669"/>
    <property type="project" value="InterPro"/>
</dbReference>
<dbReference type="GO" id="GO:0048010">
    <property type="term" value="P:vascular endothelial growth factor receptor signaling pathway"/>
    <property type="evidence" value="ECO:0007669"/>
    <property type="project" value="TreeGrafter"/>
</dbReference>
<feature type="region of interest" description="Disordered" evidence="4">
    <location>
        <begin position="112"/>
        <end position="143"/>
    </location>
</feature>
<dbReference type="InterPro" id="IPR029034">
    <property type="entry name" value="Cystine-knot_cytokine"/>
</dbReference>
<dbReference type="CDD" id="cd00135">
    <property type="entry name" value="PDGF"/>
    <property type="match status" value="1"/>
</dbReference>